<dbReference type="InterPro" id="IPR018509">
    <property type="entry name" value="DHquinase_II_CS"/>
</dbReference>
<sequence>MSSDSLHQLCILVLHGPNLNLLGHREPKFYGTVTLDDINRLLVEEAQVLGATVSCLQSNHEGVLVDEIHRALGKHEGILINAGAYTHTSIAIRDALCAVKIPAVEVHLSNIYQREEFRHHSYIAPVAIGQISGFGAESYRLGLQALIRHIRKSKGEDLPSLSGYL</sequence>
<dbReference type="AlphaFoldDB" id="A0A1U7HR50"/>
<evidence type="ECO:0000256" key="4">
    <source>
        <dbReference type="ARBA" id="ARBA00011193"/>
    </source>
</evidence>
<feature type="binding site" evidence="7 9">
    <location>
        <position position="87"/>
    </location>
    <ligand>
        <name>substrate</name>
    </ligand>
</feature>
<feature type="binding site" evidence="7 9">
    <location>
        <position position="94"/>
    </location>
    <ligand>
        <name>substrate</name>
    </ligand>
</feature>
<organism evidence="11 12">
    <name type="scientific">Hydrococcus rivularis NIES-593</name>
    <dbReference type="NCBI Taxonomy" id="1921803"/>
    <lineage>
        <taxon>Bacteria</taxon>
        <taxon>Bacillati</taxon>
        <taxon>Cyanobacteriota</taxon>
        <taxon>Cyanophyceae</taxon>
        <taxon>Pleurocapsales</taxon>
        <taxon>Hydrococcaceae</taxon>
        <taxon>Hydrococcus</taxon>
    </lineage>
</organism>
<feature type="active site" description="Proton acceptor" evidence="7 8">
    <location>
        <position position="30"/>
    </location>
</feature>
<dbReference type="PROSITE" id="PS01029">
    <property type="entry name" value="DEHYDROQUINASE_II"/>
    <property type="match status" value="1"/>
</dbReference>
<feature type="binding site" evidence="7 9">
    <location>
        <begin position="108"/>
        <end position="109"/>
    </location>
    <ligand>
        <name>substrate</name>
    </ligand>
</feature>
<name>A0A1U7HR50_9CYAN</name>
<dbReference type="STRING" id="1921803.NIES593_03075"/>
<dbReference type="Proteomes" id="UP000186868">
    <property type="component" value="Unassembled WGS sequence"/>
</dbReference>
<evidence type="ECO:0000256" key="5">
    <source>
        <dbReference type="ARBA" id="ARBA00012060"/>
    </source>
</evidence>
<evidence type="ECO:0000256" key="9">
    <source>
        <dbReference type="PIRSR" id="PIRSR001399-2"/>
    </source>
</evidence>
<comment type="function">
    <text evidence="7">Catalyzes a trans-dehydration via an enolate intermediate.</text>
</comment>
<feature type="binding site" evidence="7 9">
    <location>
        <position position="81"/>
    </location>
    <ligand>
        <name>substrate</name>
    </ligand>
</feature>
<evidence type="ECO:0000256" key="8">
    <source>
        <dbReference type="PIRSR" id="PIRSR001399-1"/>
    </source>
</evidence>
<evidence type="ECO:0000256" key="1">
    <source>
        <dbReference type="ARBA" id="ARBA00001864"/>
    </source>
</evidence>
<dbReference type="NCBIfam" id="TIGR01088">
    <property type="entry name" value="aroQ"/>
    <property type="match status" value="1"/>
</dbReference>
<dbReference type="NCBIfam" id="NF003804">
    <property type="entry name" value="PRK05395.1-1"/>
    <property type="match status" value="1"/>
</dbReference>
<dbReference type="PANTHER" id="PTHR21272:SF3">
    <property type="entry name" value="CATABOLIC 3-DEHYDROQUINASE"/>
    <property type="match status" value="1"/>
</dbReference>
<reference evidence="11 12" key="1">
    <citation type="submission" date="2016-11" db="EMBL/GenBank/DDBJ databases">
        <title>Draft Genome Sequences of Nine Cyanobacterial Strains from Diverse Habitats.</title>
        <authorList>
            <person name="Zhu T."/>
            <person name="Hou S."/>
            <person name="Lu X."/>
            <person name="Hess W.R."/>
        </authorList>
    </citation>
    <scope>NUCLEOTIDE SEQUENCE [LARGE SCALE GENOMIC DNA]</scope>
    <source>
        <strain evidence="11 12">NIES-593</strain>
    </source>
</reference>
<dbReference type="PIRSF" id="PIRSF001399">
    <property type="entry name" value="DHquinase_II"/>
    <property type="match status" value="1"/>
</dbReference>
<dbReference type="InterPro" id="IPR036441">
    <property type="entry name" value="DHquinase_II_sf"/>
</dbReference>
<dbReference type="NCBIfam" id="NF003807">
    <property type="entry name" value="PRK05395.1-4"/>
    <property type="match status" value="1"/>
</dbReference>
<dbReference type="InterPro" id="IPR001874">
    <property type="entry name" value="DHquinase_II"/>
</dbReference>
<dbReference type="PANTHER" id="PTHR21272">
    <property type="entry name" value="CATABOLIC 3-DEHYDROQUINASE"/>
    <property type="match status" value="1"/>
</dbReference>
<dbReference type="OrthoDB" id="9790793at2"/>
<dbReference type="GO" id="GO:0009073">
    <property type="term" value="P:aromatic amino acid family biosynthetic process"/>
    <property type="evidence" value="ECO:0007669"/>
    <property type="project" value="UniProtKB-KW"/>
</dbReference>
<feature type="site" description="Transition state stabilizer" evidence="7 10">
    <location>
        <position position="25"/>
    </location>
</feature>
<keyword evidence="7" id="KW-0028">Amino-acid biosynthesis</keyword>
<dbReference type="UniPathway" id="UPA00053">
    <property type="reaction ID" value="UER00086"/>
</dbReference>
<dbReference type="HAMAP" id="MF_00169">
    <property type="entry name" value="AroQ"/>
    <property type="match status" value="1"/>
</dbReference>
<keyword evidence="6 7" id="KW-0456">Lyase</keyword>
<evidence type="ECO:0000256" key="3">
    <source>
        <dbReference type="ARBA" id="ARBA00011037"/>
    </source>
</evidence>
<dbReference type="EMBL" id="MRCB01000002">
    <property type="protein sequence ID" value="OKH26073.1"/>
    <property type="molecule type" value="Genomic_DNA"/>
</dbReference>
<dbReference type="RefSeq" id="WP_073598182.1">
    <property type="nucleotide sequence ID" value="NZ_MRCB01000002.1"/>
</dbReference>
<dbReference type="GO" id="GO:0003855">
    <property type="term" value="F:3-dehydroquinate dehydratase activity"/>
    <property type="evidence" value="ECO:0007669"/>
    <property type="project" value="UniProtKB-UniRule"/>
</dbReference>
<evidence type="ECO:0000313" key="12">
    <source>
        <dbReference type="Proteomes" id="UP000186868"/>
    </source>
</evidence>
<dbReference type="EC" id="4.2.1.10" evidence="5 7"/>
<comment type="catalytic activity">
    <reaction evidence="1 7">
        <text>3-dehydroquinate = 3-dehydroshikimate + H2O</text>
        <dbReference type="Rhea" id="RHEA:21096"/>
        <dbReference type="ChEBI" id="CHEBI:15377"/>
        <dbReference type="ChEBI" id="CHEBI:16630"/>
        <dbReference type="ChEBI" id="CHEBI:32364"/>
        <dbReference type="EC" id="4.2.1.10"/>
    </reaction>
</comment>
<comment type="caution">
    <text evidence="11">The sequence shown here is derived from an EMBL/GenBank/DDBJ whole genome shotgun (WGS) entry which is preliminary data.</text>
</comment>
<comment type="subunit">
    <text evidence="4 7">Homododecamer.</text>
</comment>
<feature type="active site" description="Proton donor" evidence="7 8">
    <location>
        <position position="107"/>
    </location>
</feature>
<evidence type="ECO:0000256" key="7">
    <source>
        <dbReference type="HAMAP-Rule" id="MF_00169"/>
    </source>
</evidence>
<evidence type="ECO:0000313" key="11">
    <source>
        <dbReference type="EMBL" id="OKH26073.1"/>
    </source>
</evidence>
<dbReference type="NCBIfam" id="NF003806">
    <property type="entry name" value="PRK05395.1-3"/>
    <property type="match status" value="1"/>
</dbReference>
<keyword evidence="7" id="KW-0057">Aromatic amino acid biosynthesis</keyword>
<dbReference type="Gene3D" id="3.40.50.9100">
    <property type="entry name" value="Dehydroquinase, class II"/>
    <property type="match status" value="1"/>
</dbReference>
<proteinExistence type="inferred from homology"/>
<evidence type="ECO:0000256" key="2">
    <source>
        <dbReference type="ARBA" id="ARBA00004902"/>
    </source>
</evidence>
<dbReference type="SUPFAM" id="SSF52304">
    <property type="entry name" value="Type II 3-dehydroquinate dehydratase"/>
    <property type="match status" value="1"/>
</dbReference>
<dbReference type="GO" id="GO:0009423">
    <property type="term" value="P:chorismate biosynthetic process"/>
    <property type="evidence" value="ECO:0007669"/>
    <property type="project" value="UniProtKB-UniRule"/>
</dbReference>
<accession>A0A1U7HR50</accession>
<evidence type="ECO:0000256" key="10">
    <source>
        <dbReference type="PIRSR" id="PIRSR001399-3"/>
    </source>
</evidence>
<feature type="binding site" evidence="7 9">
    <location>
        <position position="118"/>
    </location>
    <ligand>
        <name>substrate</name>
    </ligand>
</feature>
<dbReference type="NCBIfam" id="NF003805">
    <property type="entry name" value="PRK05395.1-2"/>
    <property type="match status" value="1"/>
</dbReference>
<keyword evidence="12" id="KW-1185">Reference proteome</keyword>
<comment type="similarity">
    <text evidence="3 7">Belongs to the type-II 3-dehydroquinase family.</text>
</comment>
<dbReference type="GO" id="GO:0019631">
    <property type="term" value="P:quinate catabolic process"/>
    <property type="evidence" value="ECO:0007669"/>
    <property type="project" value="TreeGrafter"/>
</dbReference>
<dbReference type="Pfam" id="PF01220">
    <property type="entry name" value="DHquinase_II"/>
    <property type="match status" value="1"/>
</dbReference>
<evidence type="ECO:0000256" key="6">
    <source>
        <dbReference type="ARBA" id="ARBA00023239"/>
    </source>
</evidence>
<protein>
    <recommendedName>
        <fullName evidence="5 7">3-dehydroquinate dehydratase</fullName>
        <shortName evidence="7">3-dehydroquinase</shortName>
        <ecNumber evidence="5 7">4.2.1.10</ecNumber>
    </recommendedName>
    <alternativeName>
        <fullName evidence="7">Type II DHQase</fullName>
    </alternativeName>
</protein>
<gene>
    <name evidence="7" type="primary">aroQ</name>
    <name evidence="11" type="ORF">NIES593_03075</name>
</gene>
<dbReference type="CDD" id="cd00466">
    <property type="entry name" value="DHQase_II"/>
    <property type="match status" value="1"/>
</dbReference>
<dbReference type="GO" id="GO:0008652">
    <property type="term" value="P:amino acid biosynthetic process"/>
    <property type="evidence" value="ECO:0007669"/>
    <property type="project" value="UniProtKB-KW"/>
</dbReference>
<comment type="pathway">
    <text evidence="2 7">Metabolic intermediate biosynthesis; chorismate biosynthesis; chorismate from D-erythrose 4-phosphate and phosphoenolpyruvate: step 3/7.</text>
</comment>